<keyword evidence="4" id="KW-1185">Reference proteome</keyword>
<protein>
    <recommendedName>
        <fullName evidence="5">Siderophore-iron reductase, Fe-S cluster protein</fullName>
    </recommendedName>
</protein>
<accession>A0A3M3EPU2</accession>
<comment type="caution">
    <text evidence="3">The sequence shown here is derived from an EMBL/GenBank/DDBJ whole genome shotgun (WGS) entry which is preliminary data.</text>
</comment>
<dbReference type="GO" id="GO:0003824">
    <property type="term" value="F:catalytic activity"/>
    <property type="evidence" value="ECO:0007669"/>
    <property type="project" value="UniProtKB-ARBA"/>
</dbReference>
<gene>
    <name evidence="3" type="ORF">ALQ77_00047</name>
</gene>
<proteinExistence type="predicted"/>
<feature type="domain" description="Aerobactin siderophore biosynthesis IucA/IucC-like C-terminal" evidence="1">
    <location>
        <begin position="79"/>
        <end position="215"/>
    </location>
</feature>
<evidence type="ECO:0008006" key="5">
    <source>
        <dbReference type="Google" id="ProtNLM"/>
    </source>
</evidence>
<dbReference type="STRING" id="47879.AXG94_01645"/>
<organism evidence="3 4">
    <name type="scientific">Pseudomonas corrugata</name>
    <dbReference type="NCBI Taxonomy" id="47879"/>
    <lineage>
        <taxon>Bacteria</taxon>
        <taxon>Pseudomonadati</taxon>
        <taxon>Pseudomonadota</taxon>
        <taxon>Gammaproteobacteria</taxon>
        <taxon>Pseudomonadales</taxon>
        <taxon>Pseudomonadaceae</taxon>
        <taxon>Pseudomonas</taxon>
    </lineage>
</organism>
<dbReference type="InterPro" id="IPR022770">
    <property type="entry name" value="IucA/IucC-like_C"/>
</dbReference>
<dbReference type="AlphaFoldDB" id="A0A3M3EPU2"/>
<dbReference type="Pfam" id="PF06276">
    <property type="entry name" value="FhuF"/>
    <property type="match status" value="1"/>
</dbReference>
<dbReference type="Proteomes" id="UP000270661">
    <property type="component" value="Unassembled WGS sequence"/>
</dbReference>
<sequence>MAVTRMLGIKPAFAADACRFTAGEWAVLSGPLRLKPAGERDSSRSLAAHELLNGGVCLRLLDELTPVLGSPSRAITASLLSKRMSFLTTNTCLYALLACDKGLRMSLDNSVIEYGHDEGRWTSSMPLLDLEPWTYAVGERQAWREAVVGSLFAGLLKPLWDRFAQVSGISRRILWENTAVRVYSLYEKRMDSLRDPSTRRRIDADFDWLLNQADPGLFGLDYNPLQHFRRAPMPLADGGCRRLRRTCCFYYQASNPVEYCSACPLLRKRTRHE</sequence>
<reference evidence="3 4" key="1">
    <citation type="submission" date="2018-08" db="EMBL/GenBank/DDBJ databases">
        <title>Recombination of ecologically and evolutionarily significant loci maintains genetic cohesion in the Pseudomonas syringae species complex.</title>
        <authorList>
            <person name="Dillon M."/>
            <person name="Thakur S."/>
            <person name="Almeida R.N.D."/>
            <person name="Weir B.S."/>
            <person name="Guttman D.S."/>
        </authorList>
    </citation>
    <scope>NUCLEOTIDE SEQUENCE [LARGE SCALE GENOMIC DNA]</scope>
    <source>
        <strain evidence="3 4">NCPPB2445</strain>
    </source>
</reference>
<evidence type="ECO:0000259" key="2">
    <source>
        <dbReference type="Pfam" id="PF11575"/>
    </source>
</evidence>
<dbReference type="InterPro" id="IPR024726">
    <property type="entry name" value="FhuF_C"/>
</dbReference>
<dbReference type="RefSeq" id="WP_414860483.1">
    <property type="nucleotide sequence ID" value="NZ_LHVK01000006.1"/>
</dbReference>
<evidence type="ECO:0000313" key="4">
    <source>
        <dbReference type="Proteomes" id="UP000270661"/>
    </source>
</evidence>
<dbReference type="GO" id="GO:0051537">
    <property type="term" value="F:2 iron, 2 sulfur cluster binding"/>
    <property type="evidence" value="ECO:0007669"/>
    <property type="project" value="InterPro"/>
</dbReference>
<dbReference type="EMBL" id="RBOJ01000057">
    <property type="protein sequence ID" value="RMM51504.1"/>
    <property type="molecule type" value="Genomic_DNA"/>
</dbReference>
<name>A0A3M3EPU2_9PSED</name>
<evidence type="ECO:0000259" key="1">
    <source>
        <dbReference type="Pfam" id="PF06276"/>
    </source>
</evidence>
<evidence type="ECO:0000313" key="3">
    <source>
        <dbReference type="EMBL" id="RMM51504.1"/>
    </source>
</evidence>
<feature type="domain" description="Ferric siderophore reductase C-terminal" evidence="2">
    <location>
        <begin position="244"/>
        <end position="265"/>
    </location>
</feature>
<dbReference type="Pfam" id="PF11575">
    <property type="entry name" value="FhuF_C"/>
    <property type="match status" value="1"/>
</dbReference>